<dbReference type="InterPro" id="IPR000412">
    <property type="entry name" value="ABC_2_transport"/>
</dbReference>
<dbReference type="Pfam" id="PF01061">
    <property type="entry name" value="ABC2_membrane"/>
    <property type="match status" value="1"/>
</dbReference>
<keyword evidence="4 5" id="KW-0472">Membrane</keyword>
<dbReference type="GO" id="GO:0140359">
    <property type="term" value="F:ABC-type transporter activity"/>
    <property type="evidence" value="ECO:0007669"/>
    <property type="project" value="InterPro"/>
</dbReference>
<dbReference type="InterPro" id="IPR051328">
    <property type="entry name" value="T7SS_ABC-Transporter"/>
</dbReference>
<proteinExistence type="predicted"/>
<evidence type="ECO:0000259" key="6">
    <source>
        <dbReference type="PROSITE" id="PS51012"/>
    </source>
</evidence>
<feature type="transmembrane region" description="Helical" evidence="5">
    <location>
        <begin position="176"/>
        <end position="193"/>
    </location>
</feature>
<feature type="transmembrane region" description="Helical" evidence="5">
    <location>
        <begin position="24"/>
        <end position="49"/>
    </location>
</feature>
<comment type="subcellular location">
    <subcellularLocation>
        <location evidence="1">Membrane</location>
        <topology evidence="1">Multi-pass membrane protein</topology>
    </subcellularLocation>
</comment>
<dbReference type="PROSITE" id="PS51012">
    <property type="entry name" value="ABC_TM2"/>
    <property type="match status" value="1"/>
</dbReference>
<dbReference type="PANTHER" id="PTHR43077:SF10">
    <property type="entry name" value="TRANSPORT PERMEASE PROTEIN"/>
    <property type="match status" value="1"/>
</dbReference>
<dbReference type="EMBL" id="LR216287">
    <property type="protein sequence ID" value="VFJ13201.1"/>
    <property type="molecule type" value="Genomic_DNA"/>
</dbReference>
<keyword evidence="8" id="KW-1185">Reference proteome</keyword>
<gene>
    <name evidence="7" type="primary">drrB</name>
    <name evidence="7" type="ORF">NFRAN_0879</name>
</gene>
<evidence type="ECO:0000256" key="5">
    <source>
        <dbReference type="SAM" id="Phobius"/>
    </source>
</evidence>
<dbReference type="InterPro" id="IPR047817">
    <property type="entry name" value="ABC2_TM_bact-type"/>
</dbReference>
<feature type="transmembrane region" description="Helical" evidence="5">
    <location>
        <begin position="61"/>
        <end position="86"/>
    </location>
</feature>
<dbReference type="PIRSF" id="PIRSF006648">
    <property type="entry name" value="DrrB"/>
    <property type="match status" value="1"/>
</dbReference>
<dbReference type="GeneID" id="39420355"/>
<dbReference type="RefSeq" id="WP_134483144.1">
    <property type="nucleotide sequence ID" value="NZ_LR216287.1"/>
</dbReference>
<feature type="transmembrane region" description="Helical" evidence="5">
    <location>
        <begin position="140"/>
        <end position="164"/>
    </location>
</feature>
<dbReference type="InterPro" id="IPR013525">
    <property type="entry name" value="ABC2_TM"/>
</dbReference>
<dbReference type="AlphaFoldDB" id="A0A484I7P5"/>
<evidence type="ECO:0000256" key="2">
    <source>
        <dbReference type="ARBA" id="ARBA00022692"/>
    </source>
</evidence>
<evidence type="ECO:0000313" key="7">
    <source>
        <dbReference type="EMBL" id="VFJ13201.1"/>
    </source>
</evidence>
<feature type="domain" description="ABC transmembrane type-2" evidence="6">
    <location>
        <begin position="24"/>
        <end position="256"/>
    </location>
</feature>
<evidence type="ECO:0000256" key="1">
    <source>
        <dbReference type="ARBA" id="ARBA00004141"/>
    </source>
</evidence>
<keyword evidence="3 5" id="KW-1133">Transmembrane helix</keyword>
<reference evidence="7 8" key="1">
    <citation type="submission" date="2019-02" db="EMBL/GenBank/DDBJ databases">
        <authorList>
            <person name="Lehtovirta-Morley E L."/>
        </authorList>
    </citation>
    <scope>NUCLEOTIDE SEQUENCE [LARGE SCALE GENOMIC DNA]</scope>
    <source>
        <strain evidence="7">NFRAN1</strain>
    </source>
</reference>
<evidence type="ECO:0000256" key="3">
    <source>
        <dbReference type="ARBA" id="ARBA00022989"/>
    </source>
</evidence>
<accession>A0A484I7P5</accession>
<protein>
    <submittedName>
        <fullName evidence="7">Daunorubicin/doxorubicin resistance ABC transporter permease protein DrrB</fullName>
    </submittedName>
</protein>
<evidence type="ECO:0000313" key="8">
    <source>
        <dbReference type="Proteomes" id="UP000294299"/>
    </source>
</evidence>
<feature type="transmembrane region" description="Helical" evidence="5">
    <location>
        <begin position="106"/>
        <end position="134"/>
    </location>
</feature>
<feature type="transmembrane region" description="Helical" evidence="5">
    <location>
        <begin position="233"/>
        <end position="253"/>
    </location>
</feature>
<dbReference type="Proteomes" id="UP000294299">
    <property type="component" value="Chromosome NFRAN"/>
</dbReference>
<organism evidence="7 8">
    <name type="scientific">Candidatus Nitrosocosmicus franklandianus</name>
    <dbReference type="NCBI Taxonomy" id="1798806"/>
    <lineage>
        <taxon>Archaea</taxon>
        <taxon>Nitrososphaerota</taxon>
        <taxon>Nitrososphaeria</taxon>
        <taxon>Nitrososphaerales</taxon>
        <taxon>Nitrososphaeraceae</taxon>
        <taxon>Candidatus Nitrosocosmicus</taxon>
    </lineage>
</organism>
<keyword evidence="2 5" id="KW-0812">Transmembrane</keyword>
<dbReference type="KEGG" id="nfn:NFRAN_0879"/>
<name>A0A484I7P5_9ARCH</name>
<dbReference type="PANTHER" id="PTHR43077">
    <property type="entry name" value="TRANSPORT PERMEASE YVFS-RELATED"/>
    <property type="match status" value="1"/>
</dbReference>
<evidence type="ECO:0000256" key="4">
    <source>
        <dbReference type="ARBA" id="ARBA00023136"/>
    </source>
</evidence>
<sequence length="260" mass="29154">MILPINQFIGLYVREIMNTFRNPAVITLSIAQPLLWIVFFGSSFAYAPVSFLKDFFQTDNYVAFLLSGQLSASMLFVGMFSSLSLIQDKKSGYVRRIMVTPTRNYIIFLSKVFGAATRGMLQVPIVFIGVMILGVQIPDVIGLTMFLFSLLLLSLGLSSIYLLLTMSSSDWQIPTLISNFINLPLMFASTALFPNDNFPTWMQTISNLNPVSYSSTFGREIIFAGNISDVSWIYFYYLLIFAGVMLLVGVMTANKTLKMD</sequence>
<dbReference type="GO" id="GO:0043190">
    <property type="term" value="C:ATP-binding cassette (ABC) transporter complex"/>
    <property type="evidence" value="ECO:0007669"/>
    <property type="project" value="InterPro"/>
</dbReference>